<dbReference type="Proteomes" id="UP000054538">
    <property type="component" value="Unassembled WGS sequence"/>
</dbReference>
<dbReference type="STRING" id="930991.A0A0D0DEE3"/>
<dbReference type="HOGENOM" id="CLU_633284_0_0_1"/>
<evidence type="ECO:0000313" key="2">
    <source>
        <dbReference type="EMBL" id="KIK95847.1"/>
    </source>
</evidence>
<feature type="region of interest" description="Disordered" evidence="1">
    <location>
        <begin position="223"/>
        <end position="258"/>
    </location>
</feature>
<dbReference type="AlphaFoldDB" id="A0A0D0DEE3"/>
<dbReference type="EMBL" id="KN825017">
    <property type="protein sequence ID" value="KIK95847.1"/>
    <property type="molecule type" value="Genomic_DNA"/>
</dbReference>
<reference evidence="2 3" key="1">
    <citation type="submission" date="2014-04" db="EMBL/GenBank/DDBJ databases">
        <authorList>
            <consortium name="DOE Joint Genome Institute"/>
            <person name="Kuo A."/>
            <person name="Kohler A."/>
            <person name="Jargeat P."/>
            <person name="Nagy L.G."/>
            <person name="Floudas D."/>
            <person name="Copeland A."/>
            <person name="Barry K.W."/>
            <person name="Cichocki N."/>
            <person name="Veneault-Fourrey C."/>
            <person name="LaButti K."/>
            <person name="Lindquist E.A."/>
            <person name="Lipzen A."/>
            <person name="Lundell T."/>
            <person name="Morin E."/>
            <person name="Murat C."/>
            <person name="Sun H."/>
            <person name="Tunlid A."/>
            <person name="Henrissat B."/>
            <person name="Grigoriev I.V."/>
            <person name="Hibbett D.S."/>
            <person name="Martin F."/>
            <person name="Nordberg H.P."/>
            <person name="Cantor M.N."/>
            <person name="Hua S.X."/>
        </authorList>
    </citation>
    <scope>NUCLEOTIDE SEQUENCE [LARGE SCALE GENOMIC DNA]</scope>
    <source>
        <strain evidence="2 3">Ve08.2h10</strain>
    </source>
</reference>
<dbReference type="InterPro" id="IPR018822">
    <property type="entry name" value="UPF0646"/>
</dbReference>
<protein>
    <submittedName>
        <fullName evidence="2">Uncharacterized protein</fullName>
    </submittedName>
</protein>
<accession>A0A0D0DEE3</accession>
<dbReference type="OrthoDB" id="2507795at2759"/>
<name>A0A0D0DEE3_9AGAM</name>
<reference evidence="3" key="2">
    <citation type="submission" date="2015-01" db="EMBL/GenBank/DDBJ databases">
        <title>Evolutionary Origins and Diversification of the Mycorrhizal Mutualists.</title>
        <authorList>
            <consortium name="DOE Joint Genome Institute"/>
            <consortium name="Mycorrhizal Genomics Consortium"/>
            <person name="Kohler A."/>
            <person name="Kuo A."/>
            <person name="Nagy L.G."/>
            <person name="Floudas D."/>
            <person name="Copeland A."/>
            <person name="Barry K.W."/>
            <person name="Cichocki N."/>
            <person name="Veneault-Fourrey C."/>
            <person name="LaButti K."/>
            <person name="Lindquist E.A."/>
            <person name="Lipzen A."/>
            <person name="Lundell T."/>
            <person name="Morin E."/>
            <person name="Murat C."/>
            <person name="Riley R."/>
            <person name="Ohm R."/>
            <person name="Sun H."/>
            <person name="Tunlid A."/>
            <person name="Henrissat B."/>
            <person name="Grigoriev I.V."/>
            <person name="Hibbett D.S."/>
            <person name="Martin F."/>
        </authorList>
    </citation>
    <scope>NUCLEOTIDE SEQUENCE [LARGE SCALE GENOMIC DNA]</scope>
    <source>
        <strain evidence="3">Ve08.2h10</strain>
    </source>
</reference>
<dbReference type="Pfam" id="PF10336">
    <property type="entry name" value="DUF2420"/>
    <property type="match status" value="1"/>
</dbReference>
<evidence type="ECO:0000313" key="3">
    <source>
        <dbReference type="Proteomes" id="UP000054538"/>
    </source>
</evidence>
<feature type="region of interest" description="Disordered" evidence="1">
    <location>
        <begin position="183"/>
        <end position="209"/>
    </location>
</feature>
<dbReference type="InParanoid" id="A0A0D0DEE3"/>
<organism evidence="2 3">
    <name type="scientific">Paxillus rubicundulus Ve08.2h10</name>
    <dbReference type="NCBI Taxonomy" id="930991"/>
    <lineage>
        <taxon>Eukaryota</taxon>
        <taxon>Fungi</taxon>
        <taxon>Dikarya</taxon>
        <taxon>Basidiomycota</taxon>
        <taxon>Agaricomycotina</taxon>
        <taxon>Agaricomycetes</taxon>
        <taxon>Agaricomycetidae</taxon>
        <taxon>Boletales</taxon>
        <taxon>Paxilineae</taxon>
        <taxon>Paxillaceae</taxon>
        <taxon>Paxillus</taxon>
    </lineage>
</organism>
<proteinExistence type="predicted"/>
<keyword evidence="3" id="KW-1185">Reference proteome</keyword>
<gene>
    <name evidence="2" type="ORF">PAXRUDRAFT_350610</name>
</gene>
<evidence type="ECO:0000256" key="1">
    <source>
        <dbReference type="SAM" id="MobiDB-lite"/>
    </source>
</evidence>
<sequence>MPAAAMSPASPLIDLYDAQMLDFAHDLDVPMNAAASTEFLVEALMDHDGNGSTSTYGQHASVEVDMEEYADDNAEYEMADETNEYHHHGGEPLDIEVYDISLAPSPFVPHQSLQPSVGVLIESERPELTSAAVSEHSALPSLLEEPEPELGVHHVPLDHLVSDVPDVEPLVSGAPIPSHANSEALASEKVPSADAPYEDVPATSEFHERTRDVVDASGHTFEVLPSADTHNEAHTHTQPSAEGHHTEPSSSEVTQHENSKLLADESLPFAGVEEVLDSGRLAQEEQAVDQVAVTEGGVIDPLQISDGVYIDPPPAVLLSIAASEQPEFSLFNQPDAESGAGSASVEASEGELKGFSLLLESHPTLYYEPLSHVFEALRLDEGLLARIPHSFEGELVLDAYDLQLIVSEDNVHSHEISLHDLNILHDGSDFTGPLRLHLRASVPRFIVRYYALQEQVQRLNLAIETGESERYQGSR</sequence>